<organism evidence="2 3">
    <name type="scientific">Tanacetum coccineum</name>
    <dbReference type="NCBI Taxonomy" id="301880"/>
    <lineage>
        <taxon>Eukaryota</taxon>
        <taxon>Viridiplantae</taxon>
        <taxon>Streptophyta</taxon>
        <taxon>Embryophyta</taxon>
        <taxon>Tracheophyta</taxon>
        <taxon>Spermatophyta</taxon>
        <taxon>Magnoliopsida</taxon>
        <taxon>eudicotyledons</taxon>
        <taxon>Gunneridae</taxon>
        <taxon>Pentapetalae</taxon>
        <taxon>asterids</taxon>
        <taxon>campanulids</taxon>
        <taxon>Asterales</taxon>
        <taxon>Asteraceae</taxon>
        <taxon>Asteroideae</taxon>
        <taxon>Anthemideae</taxon>
        <taxon>Anthemidinae</taxon>
        <taxon>Tanacetum</taxon>
    </lineage>
</organism>
<reference evidence="2" key="1">
    <citation type="journal article" date="2022" name="Int. J. Mol. Sci.">
        <title>Draft Genome of Tanacetum Coccineum: Genomic Comparison of Closely Related Tanacetum-Family Plants.</title>
        <authorList>
            <person name="Yamashiro T."/>
            <person name="Shiraishi A."/>
            <person name="Nakayama K."/>
            <person name="Satake H."/>
        </authorList>
    </citation>
    <scope>NUCLEOTIDE SEQUENCE</scope>
</reference>
<feature type="region of interest" description="Disordered" evidence="1">
    <location>
        <begin position="194"/>
        <end position="216"/>
    </location>
</feature>
<gene>
    <name evidence="2" type="ORF">Tco_0730674</name>
</gene>
<sequence length="371" mass="41325">APQDLARPIFDEAMREYCDKNYHQILPIIAEKVHQEKVQQEKLKAIKARLNFEEASRHSESGTPSGRRSFKERLGPRHAHSIFEIPEPRHAAETWKAATKVLTPGKQKLLPRNIVAKEHPRKERKHCQKVKAAQEDIGSQNQRSKSRELRTTCPNHGVWFDDLPQESIDSYDDLRKAYLENYLQQKKYIKDRFKSTTSSKGTGNPQKNSCGGLPSSTQTPPLLYRTLSSKSLLSHHLESLPYPSCSSLPLRSPLKLPLSPLLPLISLTLSSLLVSSLHPAIPSSAIRISIKLFDLLPSVPISPLHQSHLFSSSSSIYHSLNSLSRQQGAEMLLSPSAVHLSTSLSHPSHLSLGSDIGNQSSLVSSSFILSV</sequence>
<dbReference type="Proteomes" id="UP001151760">
    <property type="component" value="Unassembled WGS sequence"/>
</dbReference>
<feature type="region of interest" description="Disordered" evidence="1">
    <location>
        <begin position="54"/>
        <end position="73"/>
    </location>
</feature>
<proteinExistence type="predicted"/>
<feature type="region of interest" description="Disordered" evidence="1">
    <location>
        <begin position="119"/>
        <end position="149"/>
    </location>
</feature>
<reference evidence="2" key="2">
    <citation type="submission" date="2022-01" db="EMBL/GenBank/DDBJ databases">
        <authorList>
            <person name="Yamashiro T."/>
            <person name="Shiraishi A."/>
            <person name="Satake H."/>
            <person name="Nakayama K."/>
        </authorList>
    </citation>
    <scope>NUCLEOTIDE SEQUENCE</scope>
</reference>
<comment type="caution">
    <text evidence="2">The sequence shown here is derived from an EMBL/GenBank/DDBJ whole genome shotgun (WGS) entry which is preliminary data.</text>
</comment>
<feature type="non-terminal residue" evidence="2">
    <location>
        <position position="1"/>
    </location>
</feature>
<evidence type="ECO:0008006" key="4">
    <source>
        <dbReference type="Google" id="ProtNLM"/>
    </source>
</evidence>
<protein>
    <recommendedName>
        <fullName evidence="4">Reverse transcriptase domain-containing protein</fullName>
    </recommendedName>
</protein>
<feature type="compositionally biased region" description="Polar residues" evidence="1">
    <location>
        <begin position="195"/>
        <end position="216"/>
    </location>
</feature>
<keyword evidence="3" id="KW-1185">Reference proteome</keyword>
<evidence type="ECO:0000313" key="3">
    <source>
        <dbReference type="Proteomes" id="UP001151760"/>
    </source>
</evidence>
<name>A0ABQ4YVG6_9ASTR</name>
<evidence type="ECO:0000313" key="2">
    <source>
        <dbReference type="EMBL" id="GJS80793.1"/>
    </source>
</evidence>
<dbReference type="EMBL" id="BQNB010010698">
    <property type="protein sequence ID" value="GJS80793.1"/>
    <property type="molecule type" value="Genomic_DNA"/>
</dbReference>
<evidence type="ECO:0000256" key="1">
    <source>
        <dbReference type="SAM" id="MobiDB-lite"/>
    </source>
</evidence>
<accession>A0ABQ4YVG6</accession>